<keyword evidence="2 6" id="KW-0238">DNA-binding</keyword>
<dbReference type="SMART" id="SM00354">
    <property type="entry name" value="HTH_LACI"/>
    <property type="match status" value="1"/>
</dbReference>
<evidence type="ECO:0000313" key="7">
    <source>
        <dbReference type="Proteomes" id="UP000663452"/>
    </source>
</evidence>
<reference evidence="6 7" key="1">
    <citation type="submission" date="2021-02" db="EMBL/GenBank/DDBJ databases">
        <title>Paenibacillus tianjinensis sp. nov.</title>
        <authorList>
            <person name="Liu H."/>
        </authorList>
    </citation>
    <scope>NUCLEOTIDE SEQUENCE [LARGE SCALE GENOMIC DNA]</scope>
    <source>
        <strain evidence="6 7">TB2019</strain>
    </source>
</reference>
<evidence type="ECO:0000256" key="2">
    <source>
        <dbReference type="ARBA" id="ARBA00023125"/>
    </source>
</evidence>
<dbReference type="EMBL" id="CP070969">
    <property type="protein sequence ID" value="QSF45061.1"/>
    <property type="molecule type" value="Genomic_DNA"/>
</dbReference>
<evidence type="ECO:0000256" key="4">
    <source>
        <dbReference type="SAM" id="Phobius"/>
    </source>
</evidence>
<keyword evidence="7" id="KW-1185">Reference proteome</keyword>
<feature type="transmembrane region" description="Helical" evidence="4">
    <location>
        <begin position="248"/>
        <end position="268"/>
    </location>
</feature>
<dbReference type="CDD" id="cd01392">
    <property type="entry name" value="HTH_LacI"/>
    <property type="match status" value="1"/>
</dbReference>
<dbReference type="PANTHER" id="PTHR30146:SF109">
    <property type="entry name" value="HTH-TYPE TRANSCRIPTIONAL REGULATOR GALS"/>
    <property type="match status" value="1"/>
</dbReference>
<evidence type="ECO:0000256" key="3">
    <source>
        <dbReference type="ARBA" id="ARBA00023163"/>
    </source>
</evidence>
<keyword evidence="4" id="KW-0472">Membrane</keyword>
<gene>
    <name evidence="6" type="ORF">JRJ22_28695</name>
</gene>
<dbReference type="Gene3D" id="3.40.50.2300">
    <property type="match status" value="2"/>
</dbReference>
<dbReference type="SUPFAM" id="SSF53822">
    <property type="entry name" value="Periplasmic binding protein-like I"/>
    <property type="match status" value="1"/>
</dbReference>
<sequence>MSTIKEIAEKTNLSVGTVSLVLNGRGDEMRISKKTQERVMEAAKSYGYLPNVAARRLRQSGNKNVPVIAAFWPNDLSADMLGRFFMGAQGVMMREENEFEMTIHPYRRSQIHKMRSKCEQGLFNGVILTGISQEDQEYLELNPLGLPTVIFNRESNVYTNVHVDNFEIGRKTAELFAIRGHRRVGIIMPDYMEKTKNSQRQMGFIESCSRYGLTLDEAHIQSAPMTMEGGNRAAVRMLEGEGEPPTAVFFPISIMAVAALSVFHGAGIKIPDQMEIMTYGDHEIERYTVPSLSTIKLPVEEMARVSINLILEAIRGTAGHNSSVVFETPFIFRQSCGGYTNEL</sequence>
<dbReference type="Pfam" id="PF13377">
    <property type="entry name" value="Peripla_BP_3"/>
    <property type="match status" value="1"/>
</dbReference>
<dbReference type="Pfam" id="PF00356">
    <property type="entry name" value="LacI"/>
    <property type="match status" value="1"/>
</dbReference>
<dbReference type="PANTHER" id="PTHR30146">
    <property type="entry name" value="LACI-RELATED TRANSCRIPTIONAL REPRESSOR"/>
    <property type="match status" value="1"/>
</dbReference>
<dbReference type="InterPro" id="IPR028082">
    <property type="entry name" value="Peripla_BP_I"/>
</dbReference>
<dbReference type="InterPro" id="IPR010982">
    <property type="entry name" value="Lambda_DNA-bd_dom_sf"/>
</dbReference>
<keyword evidence="4" id="KW-0812">Transmembrane</keyword>
<dbReference type="GO" id="GO:0003677">
    <property type="term" value="F:DNA binding"/>
    <property type="evidence" value="ECO:0007669"/>
    <property type="project" value="UniProtKB-KW"/>
</dbReference>
<protein>
    <submittedName>
        <fullName evidence="6">LacI family DNA-binding transcriptional regulator</fullName>
    </submittedName>
</protein>
<feature type="domain" description="HTH lacI-type" evidence="5">
    <location>
        <begin position="2"/>
        <end position="59"/>
    </location>
</feature>
<evidence type="ECO:0000256" key="1">
    <source>
        <dbReference type="ARBA" id="ARBA00023015"/>
    </source>
</evidence>
<dbReference type="SUPFAM" id="SSF47413">
    <property type="entry name" value="lambda repressor-like DNA-binding domains"/>
    <property type="match status" value="1"/>
</dbReference>
<dbReference type="InterPro" id="IPR046335">
    <property type="entry name" value="LacI/GalR-like_sensor"/>
</dbReference>
<dbReference type="InterPro" id="IPR000843">
    <property type="entry name" value="HTH_LacI"/>
</dbReference>
<dbReference type="PROSITE" id="PS50932">
    <property type="entry name" value="HTH_LACI_2"/>
    <property type="match status" value="1"/>
</dbReference>
<name>A0ABX7LCT0_9BACL</name>
<keyword evidence="4" id="KW-1133">Transmembrane helix</keyword>
<dbReference type="RefSeq" id="WP_206102569.1">
    <property type="nucleotide sequence ID" value="NZ_CP070969.1"/>
</dbReference>
<evidence type="ECO:0000259" key="5">
    <source>
        <dbReference type="PROSITE" id="PS50932"/>
    </source>
</evidence>
<proteinExistence type="predicted"/>
<accession>A0ABX7LCT0</accession>
<keyword evidence="3" id="KW-0804">Transcription</keyword>
<organism evidence="6 7">
    <name type="scientific">Paenibacillus tianjinensis</name>
    <dbReference type="NCBI Taxonomy" id="2810347"/>
    <lineage>
        <taxon>Bacteria</taxon>
        <taxon>Bacillati</taxon>
        <taxon>Bacillota</taxon>
        <taxon>Bacilli</taxon>
        <taxon>Bacillales</taxon>
        <taxon>Paenibacillaceae</taxon>
        <taxon>Paenibacillus</taxon>
    </lineage>
</organism>
<dbReference type="Proteomes" id="UP000663452">
    <property type="component" value="Chromosome"/>
</dbReference>
<evidence type="ECO:0000313" key="6">
    <source>
        <dbReference type="EMBL" id="QSF45061.1"/>
    </source>
</evidence>
<keyword evidence="1" id="KW-0805">Transcription regulation</keyword>
<dbReference type="Gene3D" id="1.10.260.40">
    <property type="entry name" value="lambda repressor-like DNA-binding domains"/>
    <property type="match status" value="1"/>
</dbReference>